<dbReference type="OrthoDB" id="25987at2759"/>
<evidence type="ECO:0000313" key="2">
    <source>
        <dbReference type="EMBL" id="KCV69894.1"/>
    </source>
</evidence>
<dbReference type="SUPFAM" id="SSF88723">
    <property type="entry name" value="PIN domain-like"/>
    <property type="match status" value="1"/>
</dbReference>
<feature type="compositionally biased region" description="Pro residues" evidence="1">
    <location>
        <begin position="34"/>
        <end position="44"/>
    </location>
</feature>
<organism evidence="2">
    <name type="scientific">Fonticula alba</name>
    <name type="common">Slime mold</name>
    <dbReference type="NCBI Taxonomy" id="691883"/>
    <lineage>
        <taxon>Eukaryota</taxon>
        <taxon>Rotosphaerida</taxon>
        <taxon>Fonticulaceae</taxon>
        <taxon>Fonticula</taxon>
    </lineage>
</organism>
<keyword evidence="3" id="KW-1185">Reference proteome</keyword>
<accession>A0A058Z6I5</accession>
<dbReference type="RefSeq" id="XP_009495500.1">
    <property type="nucleotide sequence ID" value="XM_009497225.1"/>
</dbReference>
<gene>
    <name evidence="2" type="ORF">H696_03361</name>
</gene>
<dbReference type="EMBL" id="KB932205">
    <property type="protein sequence ID" value="KCV69894.1"/>
    <property type="molecule type" value="Genomic_DNA"/>
</dbReference>
<protein>
    <recommendedName>
        <fullName evidence="4">Asteroid domain-containing protein</fullName>
    </recommendedName>
</protein>
<evidence type="ECO:0000313" key="3">
    <source>
        <dbReference type="Proteomes" id="UP000030693"/>
    </source>
</evidence>
<feature type="compositionally biased region" description="Low complexity" evidence="1">
    <location>
        <begin position="601"/>
        <end position="629"/>
    </location>
</feature>
<proteinExistence type="predicted"/>
<dbReference type="GeneID" id="20528086"/>
<dbReference type="Gene3D" id="3.40.50.1010">
    <property type="entry name" value="5'-nuclease"/>
    <property type="match status" value="1"/>
</dbReference>
<sequence>MGIYKLQTLLSQYQYAMRESLRAPAGEGGAGPEGPRPGPGPDPGPSDIKYSNYRFFHIPEDVSILVLPVDLSNFLYEMVLSTFLFVGQRRSIGYDSALVVPFLDALVEWLSQRKCYAVFVTDGLKPSRKVVTTKDRKEKKSKILNVRLTQYLDLLDAGQHAEALRHLRGTEHLDGCAPFVCQDDCPAIMQRRHEEDCSEEAGCSEECRIRRDSEKPTDPAGHFYSVAAPFTHSVDFINVWTIAQAHLAALAREHPQRLAFIGSHTEADDVLSLLSMHFSVPVVSNDLDFAVFGFGQMKPSSLFRRQFRLVDEAGSPKFLLLGEKGPSAGRVPVVEEEPGLSADVPCAATRPAISRVMRNKTLHSRTLKSILGVQYSSQMAWLPLIMGGDHGPPDGRLWTLVKSFFPEEDHQVRRYFERVSECYDDPARPWPKGASGFRHDWCRTFREATSSLAVVRDLLRVLPAPGDLLDFLCDPGRDLPGLQPDMRKAMHDNKALLSPLEGALRRSSGPGALLLRRYGYYWRPRGRLEFKHIRDGIVFCLGVCNAGSKPQMHLYCQRNFADSLHRFLDAECQLLAGNPWCLYASSPPPSTPWNWKSSPLAGPREPQQPGQPARPGQPAGREARAAAPPARGPDGESHAEEGSAAGPGTAPPACRCQYGAYLLQGLLLEPFHSPLLVQGLCMAYAKTRGPWIPEVVHIFKKDLHNNQATRLASMPPLPQVDPWPWGGETVWARLRHARLLMYTMLAAGPLGKPNDILFRRAIENHPLAQVDWTRDLATAKAFEYRLDKFLDGEIGHLLHVVDSALQGDQDRGFDRVLLATILLASRPPATNFQQHDFKGVFDTLLGLCSFATRPVVKAAIQSLNLPRDINYHSLAALVPKDAGDRGSFVAFAHSVLDWCLIQMKTKASAGIF</sequence>
<feature type="region of interest" description="Disordered" evidence="1">
    <location>
        <begin position="23"/>
        <end position="44"/>
    </location>
</feature>
<dbReference type="Proteomes" id="UP000030693">
    <property type="component" value="Unassembled WGS sequence"/>
</dbReference>
<dbReference type="AlphaFoldDB" id="A0A058Z6I5"/>
<feature type="region of interest" description="Disordered" evidence="1">
    <location>
        <begin position="592"/>
        <end position="648"/>
    </location>
</feature>
<reference evidence="2" key="1">
    <citation type="submission" date="2013-04" db="EMBL/GenBank/DDBJ databases">
        <title>The Genome Sequence of Fonticula alba ATCC 38817.</title>
        <authorList>
            <consortium name="The Broad Institute Genomics Platform"/>
            <person name="Russ C."/>
            <person name="Cuomo C."/>
            <person name="Burger G."/>
            <person name="Gray M.W."/>
            <person name="Holland P.W.H."/>
            <person name="King N."/>
            <person name="Lang F.B.F."/>
            <person name="Roger A.J."/>
            <person name="Ruiz-Trillo I."/>
            <person name="Brown M."/>
            <person name="Walker B."/>
            <person name="Young S."/>
            <person name="Zeng Q."/>
            <person name="Gargeya S."/>
            <person name="Fitzgerald M."/>
            <person name="Haas B."/>
            <person name="Abouelleil A."/>
            <person name="Allen A.W."/>
            <person name="Alvarado L."/>
            <person name="Arachchi H.M."/>
            <person name="Berlin A.M."/>
            <person name="Chapman S.B."/>
            <person name="Gainer-Dewar J."/>
            <person name="Goldberg J."/>
            <person name="Griggs A."/>
            <person name="Gujja S."/>
            <person name="Hansen M."/>
            <person name="Howarth C."/>
            <person name="Imamovic A."/>
            <person name="Ireland A."/>
            <person name="Larimer J."/>
            <person name="McCowan C."/>
            <person name="Murphy C."/>
            <person name="Pearson M."/>
            <person name="Poon T.W."/>
            <person name="Priest M."/>
            <person name="Roberts A."/>
            <person name="Saif S."/>
            <person name="Shea T."/>
            <person name="Sisk P."/>
            <person name="Sykes S."/>
            <person name="Wortman J."/>
            <person name="Nusbaum C."/>
            <person name="Birren B."/>
        </authorList>
    </citation>
    <scope>NUCLEOTIDE SEQUENCE [LARGE SCALE GENOMIC DNA]</scope>
    <source>
        <strain evidence="2">ATCC 38817</strain>
    </source>
</reference>
<dbReference type="InterPro" id="IPR029060">
    <property type="entry name" value="PIN-like_dom_sf"/>
</dbReference>
<evidence type="ECO:0008006" key="4">
    <source>
        <dbReference type="Google" id="ProtNLM"/>
    </source>
</evidence>
<name>A0A058Z6I5_FONAL</name>
<evidence type="ECO:0000256" key="1">
    <source>
        <dbReference type="SAM" id="MobiDB-lite"/>
    </source>
</evidence>